<keyword evidence="1" id="KW-0812">Transmembrane</keyword>
<accession>A0A7C9PJ97</accession>
<dbReference type="SUPFAM" id="SSF55486">
    <property type="entry name" value="Metalloproteases ('zincins'), catalytic domain"/>
    <property type="match status" value="1"/>
</dbReference>
<keyword evidence="1" id="KW-0472">Membrane</keyword>
<dbReference type="InterPro" id="IPR024079">
    <property type="entry name" value="MetalloPept_cat_dom_sf"/>
</dbReference>
<dbReference type="CDD" id="cd20169">
    <property type="entry name" value="Peptidase_M90_mtfA"/>
    <property type="match status" value="1"/>
</dbReference>
<dbReference type="AlphaFoldDB" id="A0A7C9PJ97"/>
<keyword evidence="3" id="KW-1185">Reference proteome</keyword>
<dbReference type="RefSeq" id="WP_163458522.1">
    <property type="nucleotide sequence ID" value="NZ_JAAGOH010000019.1"/>
</dbReference>
<protein>
    <submittedName>
        <fullName evidence="2">Zinc-dependent peptidase</fullName>
    </submittedName>
</protein>
<comment type="caution">
    <text evidence="2">The sequence shown here is derived from an EMBL/GenBank/DDBJ whole genome shotgun (WGS) entry which is preliminary data.</text>
</comment>
<dbReference type="GO" id="GO:0008237">
    <property type="term" value="F:metallopeptidase activity"/>
    <property type="evidence" value="ECO:0007669"/>
    <property type="project" value="InterPro"/>
</dbReference>
<evidence type="ECO:0000256" key="1">
    <source>
        <dbReference type="SAM" id="Phobius"/>
    </source>
</evidence>
<name>A0A7C9PJ97_9BURK</name>
<dbReference type="GO" id="GO:0005829">
    <property type="term" value="C:cytosol"/>
    <property type="evidence" value="ECO:0007669"/>
    <property type="project" value="TreeGrafter"/>
</dbReference>
<keyword evidence="1" id="KW-1133">Transmembrane helix</keyword>
<dbReference type="Gene3D" id="3.40.390.10">
    <property type="entry name" value="Collagenase (Catalytic Domain)"/>
    <property type="match status" value="1"/>
</dbReference>
<gene>
    <name evidence="2" type="ORF">G3A44_15290</name>
</gene>
<sequence length="299" mass="32461">MDFPDGSGVEGKGHGVEGLNGVGVAVLLGLAAALAMVLQPRWRRARRERVAAQPLPEAWRQALRDQVPLLARLPAPRQRQLRQRLQVFLAEVPFIGCAGLEVTEAMRLSIAAQACLLLLGRPEASYESLRQVLVYPGGFVVDRQRRDEAGVVHEERVAHAGESWAEGQVVLSWDDVAYGAEVPDDGMNVVLHEFAHQLDQAGLRVLSGPPGPQDAPAPPATARAHAAWQARLDEAFEAFCARCAAGRPGLLDPYGATAPEEFFAVATEAFFEQPLAMRYQLPGLYADLQAFYGQDPAGW</sequence>
<dbReference type="EMBL" id="JAAGOH010000019">
    <property type="protein sequence ID" value="NDY92552.1"/>
    <property type="molecule type" value="Genomic_DNA"/>
</dbReference>
<dbReference type="InterPro" id="IPR042252">
    <property type="entry name" value="MtfA_N"/>
</dbReference>
<dbReference type="GO" id="GO:0004177">
    <property type="term" value="F:aminopeptidase activity"/>
    <property type="evidence" value="ECO:0007669"/>
    <property type="project" value="TreeGrafter"/>
</dbReference>
<dbReference type="PANTHER" id="PTHR30164">
    <property type="entry name" value="MTFA PEPTIDASE"/>
    <property type="match status" value="1"/>
</dbReference>
<proteinExistence type="predicted"/>
<dbReference type="PANTHER" id="PTHR30164:SF2">
    <property type="entry name" value="PROTEIN MTFA"/>
    <property type="match status" value="1"/>
</dbReference>
<organism evidence="2 3">
    <name type="scientific">Ideonella livida</name>
    <dbReference type="NCBI Taxonomy" id="2707176"/>
    <lineage>
        <taxon>Bacteria</taxon>
        <taxon>Pseudomonadati</taxon>
        <taxon>Pseudomonadota</taxon>
        <taxon>Betaproteobacteria</taxon>
        <taxon>Burkholderiales</taxon>
        <taxon>Sphaerotilaceae</taxon>
        <taxon>Ideonella</taxon>
    </lineage>
</organism>
<dbReference type="Proteomes" id="UP000484255">
    <property type="component" value="Unassembled WGS sequence"/>
</dbReference>
<feature type="transmembrane region" description="Helical" evidence="1">
    <location>
        <begin position="20"/>
        <end position="38"/>
    </location>
</feature>
<dbReference type="Pfam" id="PF06167">
    <property type="entry name" value="Peptidase_M90"/>
    <property type="match status" value="1"/>
</dbReference>
<dbReference type="InterPro" id="IPR010384">
    <property type="entry name" value="MtfA_fam"/>
</dbReference>
<dbReference type="Gene3D" id="1.10.472.150">
    <property type="entry name" value="Glucose-regulated metallo-peptidase M90, N-terminal domain"/>
    <property type="match status" value="1"/>
</dbReference>
<evidence type="ECO:0000313" key="2">
    <source>
        <dbReference type="EMBL" id="NDY92552.1"/>
    </source>
</evidence>
<evidence type="ECO:0000313" key="3">
    <source>
        <dbReference type="Proteomes" id="UP000484255"/>
    </source>
</evidence>
<reference evidence="2 3" key="1">
    <citation type="submission" date="2020-02" db="EMBL/GenBank/DDBJ databases">
        <title>Ideonella bacterium strain TBM-1.</title>
        <authorList>
            <person name="Chen W.-M."/>
        </authorList>
    </citation>
    <scope>NUCLEOTIDE SEQUENCE [LARGE SCALE GENOMIC DNA]</scope>
    <source>
        <strain evidence="2 3">TBM-1</strain>
    </source>
</reference>